<dbReference type="HOGENOM" id="CLU_092206_2_1_1"/>
<evidence type="ECO:0008006" key="3">
    <source>
        <dbReference type="Google" id="ProtNLM"/>
    </source>
</evidence>
<dbReference type="KEGG" id="smo:SELMODRAFT_49067"/>
<feature type="non-terminal residue" evidence="1">
    <location>
        <position position="1"/>
    </location>
</feature>
<reference evidence="1 2" key="1">
    <citation type="journal article" date="2011" name="Science">
        <title>The Selaginella genome identifies genetic changes associated with the evolution of vascular plants.</title>
        <authorList>
            <person name="Banks J.A."/>
            <person name="Nishiyama T."/>
            <person name="Hasebe M."/>
            <person name="Bowman J.L."/>
            <person name="Gribskov M."/>
            <person name="dePamphilis C."/>
            <person name="Albert V.A."/>
            <person name="Aono N."/>
            <person name="Aoyama T."/>
            <person name="Ambrose B.A."/>
            <person name="Ashton N.W."/>
            <person name="Axtell M.J."/>
            <person name="Barker E."/>
            <person name="Barker M.S."/>
            <person name="Bennetzen J.L."/>
            <person name="Bonawitz N.D."/>
            <person name="Chapple C."/>
            <person name="Cheng C."/>
            <person name="Correa L.G."/>
            <person name="Dacre M."/>
            <person name="DeBarry J."/>
            <person name="Dreyer I."/>
            <person name="Elias M."/>
            <person name="Engstrom E.M."/>
            <person name="Estelle M."/>
            <person name="Feng L."/>
            <person name="Finet C."/>
            <person name="Floyd S.K."/>
            <person name="Frommer W.B."/>
            <person name="Fujita T."/>
            <person name="Gramzow L."/>
            <person name="Gutensohn M."/>
            <person name="Harholt J."/>
            <person name="Hattori M."/>
            <person name="Heyl A."/>
            <person name="Hirai T."/>
            <person name="Hiwatashi Y."/>
            <person name="Ishikawa M."/>
            <person name="Iwata M."/>
            <person name="Karol K.G."/>
            <person name="Koehler B."/>
            <person name="Kolukisaoglu U."/>
            <person name="Kubo M."/>
            <person name="Kurata T."/>
            <person name="Lalonde S."/>
            <person name="Li K."/>
            <person name="Li Y."/>
            <person name="Litt A."/>
            <person name="Lyons E."/>
            <person name="Manning G."/>
            <person name="Maruyama T."/>
            <person name="Michael T.P."/>
            <person name="Mikami K."/>
            <person name="Miyazaki S."/>
            <person name="Morinaga S."/>
            <person name="Murata T."/>
            <person name="Mueller-Roeber B."/>
            <person name="Nelson D.R."/>
            <person name="Obara M."/>
            <person name="Oguri Y."/>
            <person name="Olmstead R.G."/>
            <person name="Onodera N."/>
            <person name="Petersen B.L."/>
            <person name="Pils B."/>
            <person name="Prigge M."/>
            <person name="Rensing S.A."/>
            <person name="Riano-Pachon D.M."/>
            <person name="Roberts A.W."/>
            <person name="Sato Y."/>
            <person name="Scheller H.V."/>
            <person name="Schulz B."/>
            <person name="Schulz C."/>
            <person name="Shakirov E.V."/>
            <person name="Shibagaki N."/>
            <person name="Shinohara N."/>
            <person name="Shippen D.E."/>
            <person name="Soerensen I."/>
            <person name="Sotooka R."/>
            <person name="Sugimoto N."/>
            <person name="Sugita M."/>
            <person name="Sumikawa N."/>
            <person name="Tanurdzic M."/>
            <person name="Theissen G."/>
            <person name="Ulvskov P."/>
            <person name="Wakazuki S."/>
            <person name="Weng J.K."/>
            <person name="Willats W.W."/>
            <person name="Wipf D."/>
            <person name="Wolf P.G."/>
            <person name="Yang L."/>
            <person name="Zimmer A.D."/>
            <person name="Zhu Q."/>
            <person name="Mitros T."/>
            <person name="Hellsten U."/>
            <person name="Loque D."/>
            <person name="Otillar R."/>
            <person name="Salamov A."/>
            <person name="Schmutz J."/>
            <person name="Shapiro H."/>
            <person name="Lindquist E."/>
            <person name="Lucas S."/>
            <person name="Rokhsar D."/>
            <person name="Grigoriev I.V."/>
        </authorList>
    </citation>
    <scope>NUCLEOTIDE SEQUENCE [LARGE SCALE GENOMIC DNA]</scope>
</reference>
<protein>
    <recommendedName>
        <fullName evidence="3">Thiol-disulfide oxidoreductase DCC</fullName>
    </recommendedName>
</protein>
<dbReference type="PANTHER" id="PTHR33639:SF2">
    <property type="entry name" value="DUF393 DOMAIN-CONTAINING PROTEIN"/>
    <property type="match status" value="1"/>
</dbReference>
<name>D8SUK0_SELML</name>
<dbReference type="EMBL" id="GL377643">
    <property type="protein sequence ID" value="EFJ11905.1"/>
    <property type="molecule type" value="Genomic_DNA"/>
</dbReference>
<dbReference type="FunCoup" id="D8SUK0">
    <property type="interactions" value="314"/>
</dbReference>
<dbReference type="Pfam" id="PF04134">
    <property type="entry name" value="DCC1-like"/>
    <property type="match status" value="1"/>
</dbReference>
<accession>D8SUK0</accession>
<feature type="non-terminal residue" evidence="1">
    <location>
        <position position="124"/>
    </location>
</feature>
<dbReference type="AlphaFoldDB" id="D8SUK0"/>
<evidence type="ECO:0000313" key="1">
    <source>
        <dbReference type="EMBL" id="EFJ11905.1"/>
    </source>
</evidence>
<dbReference type="Gramene" id="EFJ11905">
    <property type="protein sequence ID" value="EFJ11905"/>
    <property type="gene ID" value="SELMODRAFT_49067"/>
</dbReference>
<dbReference type="PANTHER" id="PTHR33639">
    <property type="entry name" value="THIOL-DISULFIDE OXIDOREDUCTASE DCC"/>
    <property type="match status" value="1"/>
</dbReference>
<dbReference type="InterPro" id="IPR052927">
    <property type="entry name" value="DCC_oxidoreductase"/>
</dbReference>
<keyword evidence="2" id="KW-1185">Reference proteome</keyword>
<dbReference type="STRING" id="88036.D8SUK0"/>
<sequence length="124" mass="13975">LFASDTRPVILFDGVCNLCNGGVNFVLDRDPRARLRFAALQSNAGRALLERSGRSRDDISSIVLVEKQRSYIKSEAVLRIAHYLDEPYPSLATLALLFPLFLRDPTYDLIANNRYSLFGQTNHC</sequence>
<evidence type="ECO:0000313" key="2">
    <source>
        <dbReference type="Proteomes" id="UP000001514"/>
    </source>
</evidence>
<dbReference type="Proteomes" id="UP000001514">
    <property type="component" value="Unassembled WGS sequence"/>
</dbReference>
<organism evidence="2">
    <name type="scientific">Selaginella moellendorffii</name>
    <name type="common">Spikemoss</name>
    <dbReference type="NCBI Taxonomy" id="88036"/>
    <lineage>
        <taxon>Eukaryota</taxon>
        <taxon>Viridiplantae</taxon>
        <taxon>Streptophyta</taxon>
        <taxon>Embryophyta</taxon>
        <taxon>Tracheophyta</taxon>
        <taxon>Lycopodiopsida</taxon>
        <taxon>Selaginellales</taxon>
        <taxon>Selaginellaceae</taxon>
        <taxon>Selaginella</taxon>
    </lineage>
</organism>
<dbReference type="OMA" id="FIRDFCY"/>
<proteinExistence type="predicted"/>
<dbReference type="InterPro" id="IPR007263">
    <property type="entry name" value="DCC1-like"/>
</dbReference>
<dbReference type="InParanoid" id="D8SUK0"/>
<gene>
    <name evidence="1" type="ORF">SELMODRAFT_49067</name>
</gene>
<dbReference type="eggNOG" id="ENOG502RY7G">
    <property type="taxonomic scope" value="Eukaryota"/>
</dbReference>
<dbReference type="OrthoDB" id="410458at2759"/>
<dbReference type="GO" id="GO:0015035">
    <property type="term" value="F:protein-disulfide reductase activity"/>
    <property type="evidence" value="ECO:0007669"/>
    <property type="project" value="InterPro"/>
</dbReference>